<keyword evidence="1" id="KW-1133">Transmembrane helix</keyword>
<keyword evidence="1" id="KW-0472">Membrane</keyword>
<organism evidence="3 4">
    <name type="scientific">Candidatus Woesebacteria bacterium GW2011_GWB1_38_5b</name>
    <dbReference type="NCBI Taxonomy" id="1618569"/>
    <lineage>
        <taxon>Bacteria</taxon>
        <taxon>Candidatus Woeseibacteriota</taxon>
    </lineage>
</organism>
<evidence type="ECO:0000256" key="1">
    <source>
        <dbReference type="SAM" id="Phobius"/>
    </source>
</evidence>
<dbReference type="InterPro" id="IPR001107">
    <property type="entry name" value="Band_7"/>
</dbReference>
<reference evidence="3 4" key="1">
    <citation type="journal article" date="2015" name="Nature">
        <title>rRNA introns, odd ribosomes, and small enigmatic genomes across a large radiation of phyla.</title>
        <authorList>
            <person name="Brown C.T."/>
            <person name="Hug L.A."/>
            <person name="Thomas B.C."/>
            <person name="Sharon I."/>
            <person name="Castelle C.J."/>
            <person name="Singh A."/>
            <person name="Wilkins M.J."/>
            <person name="Williams K.H."/>
            <person name="Banfield J.F."/>
        </authorList>
    </citation>
    <scope>NUCLEOTIDE SEQUENCE [LARGE SCALE GENOMIC DNA]</scope>
</reference>
<dbReference type="Proteomes" id="UP000034181">
    <property type="component" value="Unassembled WGS sequence"/>
</dbReference>
<evidence type="ECO:0000313" key="4">
    <source>
        <dbReference type="Proteomes" id="UP000034181"/>
    </source>
</evidence>
<evidence type="ECO:0000313" key="3">
    <source>
        <dbReference type="EMBL" id="KKQ75683.1"/>
    </source>
</evidence>
<dbReference type="AlphaFoldDB" id="A0A0G0K7Q4"/>
<feature type="transmembrane region" description="Helical" evidence="1">
    <location>
        <begin position="54"/>
        <end position="71"/>
    </location>
</feature>
<dbReference type="EMBL" id="LBUZ01000007">
    <property type="protein sequence ID" value="KKQ75683.1"/>
    <property type="molecule type" value="Genomic_DNA"/>
</dbReference>
<feature type="transmembrane region" description="Helical" evidence="1">
    <location>
        <begin position="78"/>
        <end position="98"/>
    </location>
</feature>
<name>A0A0G0K7Q4_9BACT</name>
<gene>
    <name evidence="3" type="ORF">US96_C0007G0031</name>
</gene>
<protein>
    <recommendedName>
        <fullName evidence="2">Band 7 domain-containing protein</fullName>
    </recommendedName>
</protein>
<evidence type="ECO:0000259" key="2">
    <source>
        <dbReference type="Pfam" id="PF01145"/>
    </source>
</evidence>
<dbReference type="Pfam" id="PF01145">
    <property type="entry name" value="Band_7"/>
    <property type="match status" value="1"/>
</dbReference>
<sequence length="432" mass="47283">MRTRLFLSFVVVVVTFVLLTVIQRNSAITDAQASLLSAQNSDAAYIESQQTSDLIVFGVIASGAIVLVAIWADELRKLFVVAFVMFLMLVFTACAPATRDRTVLTQPNQVTFVIQARGDNTNQVAVGSTPLTADEAYWRDNMVNKREITISQYCFYAYQGAACTARDAVLVITVDTTPVNIEWIADAIVEGEPRSDQVNAFSMQSLEPDGGSTGVYVGAQLIARIAPEDAALYLASYGHGVIDSNGVYPARPLRDVLATEVRAFIQTELNNEYGNRSVIEQNRDMEEMFTNVRNRLVETFGTKGIAIDSFGYRDGNVYENPVIQTGIDSAFERQRQQDEAESNATRQAIVDMQLINSAYAQATATMVSAQSAAAAQQLQAEVLRENPDLVELEAVRRWDGHLPQIIGDSNAIPMVPFALETPPPAPTPTPQP</sequence>
<comment type="caution">
    <text evidence="3">The sequence shown here is derived from an EMBL/GenBank/DDBJ whole genome shotgun (WGS) entry which is preliminary data.</text>
</comment>
<proteinExistence type="predicted"/>
<feature type="domain" description="Band 7" evidence="2">
    <location>
        <begin position="174"/>
        <end position="348"/>
    </location>
</feature>
<keyword evidence="1" id="KW-0812">Transmembrane</keyword>
<accession>A0A0G0K7Q4</accession>